<dbReference type="InterPro" id="IPR050328">
    <property type="entry name" value="Dev_Immune_Receptor"/>
</dbReference>
<proteinExistence type="predicted"/>
<organism>
    <name type="scientific">Branchiostoma floridae</name>
    <name type="common">Florida lancelet</name>
    <name type="synonym">Amphioxus</name>
    <dbReference type="NCBI Taxonomy" id="7739"/>
    <lineage>
        <taxon>Eukaryota</taxon>
        <taxon>Metazoa</taxon>
        <taxon>Chordata</taxon>
        <taxon>Cephalochordata</taxon>
        <taxon>Leptocardii</taxon>
        <taxon>Amphioxiformes</taxon>
        <taxon>Branchiostomatidae</taxon>
        <taxon>Branchiostoma</taxon>
    </lineage>
</organism>
<dbReference type="PROSITE" id="PS51257">
    <property type="entry name" value="PROKAR_LIPOPROTEIN"/>
    <property type="match status" value="1"/>
</dbReference>
<evidence type="ECO:0008006" key="8">
    <source>
        <dbReference type="Google" id="ProtNLM"/>
    </source>
</evidence>
<evidence type="ECO:0000256" key="5">
    <source>
        <dbReference type="SAM" id="Phobius"/>
    </source>
</evidence>
<keyword evidence="1" id="KW-0433">Leucine-rich repeat</keyword>
<feature type="compositionally biased region" description="Low complexity" evidence="4">
    <location>
        <begin position="369"/>
        <end position="404"/>
    </location>
</feature>
<dbReference type="eggNOG" id="KOG0619">
    <property type="taxonomic scope" value="Eukaryota"/>
</dbReference>
<feature type="chain" id="PRO_5002935110" description="LRRCT domain-containing protein" evidence="6">
    <location>
        <begin position="25"/>
        <end position="543"/>
    </location>
</feature>
<dbReference type="AlphaFoldDB" id="C3ZQ57"/>
<keyword evidence="2 6" id="KW-0732">Signal</keyword>
<reference evidence="7" key="1">
    <citation type="journal article" date="2008" name="Nature">
        <title>The amphioxus genome and the evolution of the chordate karyotype.</title>
        <authorList>
            <consortium name="US DOE Joint Genome Institute (JGI-PGF)"/>
            <person name="Putnam N.H."/>
            <person name="Butts T."/>
            <person name="Ferrier D.E.K."/>
            <person name="Furlong R.F."/>
            <person name="Hellsten U."/>
            <person name="Kawashima T."/>
            <person name="Robinson-Rechavi M."/>
            <person name="Shoguchi E."/>
            <person name="Terry A."/>
            <person name="Yu J.-K."/>
            <person name="Benito-Gutierrez E.L."/>
            <person name="Dubchak I."/>
            <person name="Garcia-Fernandez J."/>
            <person name="Gibson-Brown J.J."/>
            <person name="Grigoriev I.V."/>
            <person name="Horton A.C."/>
            <person name="de Jong P.J."/>
            <person name="Jurka J."/>
            <person name="Kapitonov V.V."/>
            <person name="Kohara Y."/>
            <person name="Kuroki Y."/>
            <person name="Lindquist E."/>
            <person name="Lucas S."/>
            <person name="Osoegawa K."/>
            <person name="Pennacchio L.A."/>
            <person name="Salamov A.A."/>
            <person name="Satou Y."/>
            <person name="Sauka-Spengler T."/>
            <person name="Schmutz J."/>
            <person name="Shin-I T."/>
            <person name="Toyoda A."/>
            <person name="Bronner-Fraser M."/>
            <person name="Fujiyama A."/>
            <person name="Holland L.Z."/>
            <person name="Holland P.W.H."/>
            <person name="Satoh N."/>
            <person name="Rokhsar D.S."/>
        </authorList>
    </citation>
    <scope>NUCLEOTIDE SEQUENCE [LARGE SCALE GENOMIC DNA]</scope>
    <source>
        <strain evidence="7">S238N-H82</strain>
        <tissue evidence="7">Testes</tissue>
    </source>
</reference>
<gene>
    <name evidence="7" type="ORF">BRAFLDRAFT_77870</name>
</gene>
<evidence type="ECO:0000313" key="7">
    <source>
        <dbReference type="EMBL" id="EEN45436.1"/>
    </source>
</evidence>
<feature type="signal peptide" evidence="6">
    <location>
        <begin position="1"/>
        <end position="24"/>
    </location>
</feature>
<keyword evidence="5" id="KW-0472">Membrane</keyword>
<evidence type="ECO:0000256" key="4">
    <source>
        <dbReference type="SAM" id="MobiDB-lite"/>
    </source>
</evidence>
<sequence>MAKNAKETLILLLIILNGAGLTAACSSSCSSYCWCDNRGLSSVPQDLPTDITILDLQYNVITTLHQSDFCRYSNLTILYLTSNQISVINSRVFQNSTSLTQLDLSSNQLTTLRADMFAGLDNLQRLSLQHNNIHSIEEGTFNSTPQLRYLRLYNNHISAIAAGTFVSLSQLSTLDLYNNQLTSLTAGMFLGLDNLETLYLYNNNIHSIEAGTFPTQQLRNLYLDNNNITTFATGAFVDLPHLNTLDLQYNSMETLSVMAYDILASIPTVDISNNPWQCDYRMCPFKLRMNGSYPFERQIICAGPANLTGKSLLLDVNPDDLICERTTEIYSTPSASSSADHSTNVPLSTTTTEDLSSLSTSPFLLETATSTVSTSPTTSQPSIQTTSQTSIQPTIQATSQTTTPEDVHSTPGVADGDTVPPACSYSHSVLLSGFTGAAIGTLLTSALFLAVLCHHRLKTSPTPAPDSIVVYNSGDSRATVTTGAPDDVAGGLQPITAHRPDPYDPDLGYRLVRPHLPPIEGAAADSSDATNDALRRHFIHQQN</sequence>
<keyword evidence="5" id="KW-1133">Transmembrane helix</keyword>
<evidence type="ECO:0000256" key="6">
    <source>
        <dbReference type="SAM" id="SignalP"/>
    </source>
</evidence>
<dbReference type="EMBL" id="GG666659">
    <property type="protein sequence ID" value="EEN45436.1"/>
    <property type="molecule type" value="Genomic_DNA"/>
</dbReference>
<feature type="region of interest" description="Disordered" evidence="4">
    <location>
        <begin position="332"/>
        <end position="356"/>
    </location>
</feature>
<dbReference type="SMART" id="SM00365">
    <property type="entry name" value="LRR_SD22"/>
    <property type="match status" value="5"/>
</dbReference>
<evidence type="ECO:0000256" key="1">
    <source>
        <dbReference type="ARBA" id="ARBA00022614"/>
    </source>
</evidence>
<dbReference type="SMART" id="SM00369">
    <property type="entry name" value="LRR_TYP"/>
    <property type="match status" value="8"/>
</dbReference>
<feature type="region of interest" description="Disordered" evidence="4">
    <location>
        <begin position="369"/>
        <end position="411"/>
    </location>
</feature>
<dbReference type="Pfam" id="PF13855">
    <property type="entry name" value="LRR_8"/>
    <property type="match status" value="3"/>
</dbReference>
<dbReference type="PROSITE" id="PS51450">
    <property type="entry name" value="LRR"/>
    <property type="match status" value="4"/>
</dbReference>
<keyword evidence="3" id="KW-0677">Repeat</keyword>
<dbReference type="PANTHER" id="PTHR24373:SF383">
    <property type="entry name" value="LEUCINE-RICH REPEAT-CONTAINING PROTEIN 15-LIKE"/>
    <property type="match status" value="1"/>
</dbReference>
<accession>C3ZQ57</accession>
<dbReference type="InterPro" id="IPR032675">
    <property type="entry name" value="LRR_dom_sf"/>
</dbReference>
<name>C3ZQ57_BRAFL</name>
<dbReference type="InterPro" id="IPR001611">
    <property type="entry name" value="Leu-rich_rpt"/>
</dbReference>
<dbReference type="InterPro" id="IPR003591">
    <property type="entry name" value="Leu-rich_rpt_typical-subtyp"/>
</dbReference>
<dbReference type="PANTHER" id="PTHR24373">
    <property type="entry name" value="SLIT RELATED LEUCINE-RICH REPEAT NEURONAL PROTEIN"/>
    <property type="match status" value="1"/>
</dbReference>
<keyword evidence="5" id="KW-0812">Transmembrane</keyword>
<dbReference type="Gene3D" id="3.80.10.10">
    <property type="entry name" value="Ribonuclease Inhibitor"/>
    <property type="match status" value="2"/>
</dbReference>
<evidence type="ECO:0000256" key="3">
    <source>
        <dbReference type="ARBA" id="ARBA00022737"/>
    </source>
</evidence>
<dbReference type="SUPFAM" id="SSF52058">
    <property type="entry name" value="L domain-like"/>
    <property type="match status" value="1"/>
</dbReference>
<dbReference type="InParanoid" id="C3ZQ57"/>
<protein>
    <recommendedName>
        <fullName evidence="8">LRRCT domain-containing protein</fullName>
    </recommendedName>
</protein>
<dbReference type="PRINTS" id="PR00019">
    <property type="entry name" value="LEURICHRPT"/>
</dbReference>
<dbReference type="FunFam" id="3.80.10.10:FF:001326">
    <property type="entry name" value="Uncharacterized protein"/>
    <property type="match status" value="1"/>
</dbReference>
<evidence type="ECO:0000256" key="2">
    <source>
        <dbReference type="ARBA" id="ARBA00022729"/>
    </source>
</evidence>
<feature type="transmembrane region" description="Helical" evidence="5">
    <location>
        <begin position="429"/>
        <end position="452"/>
    </location>
</feature>